<dbReference type="AlphaFoldDB" id="A0A4Y2H7K1"/>
<keyword evidence="2" id="KW-1185">Reference proteome</keyword>
<gene>
    <name evidence="1" type="ORF">AVEN_199570_1</name>
</gene>
<dbReference type="Proteomes" id="UP000499080">
    <property type="component" value="Unassembled WGS sequence"/>
</dbReference>
<evidence type="ECO:0000313" key="2">
    <source>
        <dbReference type="Proteomes" id="UP000499080"/>
    </source>
</evidence>
<sequence>MFVARLQEMDPFVPNFKQGKNFQHLTTRDNIIPTANI</sequence>
<feature type="non-terminal residue" evidence="1">
    <location>
        <position position="37"/>
    </location>
</feature>
<proteinExistence type="predicted"/>
<name>A0A4Y2H7K1_ARAVE</name>
<dbReference type="EMBL" id="BGPR01102193">
    <property type="protein sequence ID" value="GBM62282.1"/>
    <property type="molecule type" value="Genomic_DNA"/>
</dbReference>
<organism evidence="1 2">
    <name type="scientific">Araneus ventricosus</name>
    <name type="common">Orbweaver spider</name>
    <name type="synonym">Epeira ventricosa</name>
    <dbReference type="NCBI Taxonomy" id="182803"/>
    <lineage>
        <taxon>Eukaryota</taxon>
        <taxon>Metazoa</taxon>
        <taxon>Ecdysozoa</taxon>
        <taxon>Arthropoda</taxon>
        <taxon>Chelicerata</taxon>
        <taxon>Arachnida</taxon>
        <taxon>Araneae</taxon>
        <taxon>Araneomorphae</taxon>
        <taxon>Entelegynae</taxon>
        <taxon>Araneoidea</taxon>
        <taxon>Araneidae</taxon>
        <taxon>Araneus</taxon>
    </lineage>
</organism>
<accession>A0A4Y2H7K1</accession>
<reference evidence="1 2" key="1">
    <citation type="journal article" date="2019" name="Sci. Rep.">
        <title>Orb-weaving spider Araneus ventricosus genome elucidates the spidroin gene catalogue.</title>
        <authorList>
            <person name="Kono N."/>
            <person name="Nakamura H."/>
            <person name="Ohtoshi R."/>
            <person name="Moran D.A.P."/>
            <person name="Shinohara A."/>
            <person name="Yoshida Y."/>
            <person name="Fujiwara M."/>
            <person name="Mori M."/>
            <person name="Tomita M."/>
            <person name="Arakawa K."/>
        </authorList>
    </citation>
    <scope>NUCLEOTIDE SEQUENCE [LARGE SCALE GENOMIC DNA]</scope>
</reference>
<evidence type="ECO:0000313" key="1">
    <source>
        <dbReference type="EMBL" id="GBM62282.1"/>
    </source>
</evidence>
<protein>
    <submittedName>
        <fullName evidence="1">Uncharacterized protein</fullName>
    </submittedName>
</protein>
<comment type="caution">
    <text evidence="1">The sequence shown here is derived from an EMBL/GenBank/DDBJ whole genome shotgun (WGS) entry which is preliminary data.</text>
</comment>